<organism evidence="1 2">
    <name type="scientific">Streptococcus parauberis</name>
    <dbReference type="NCBI Taxonomy" id="1348"/>
    <lineage>
        <taxon>Bacteria</taxon>
        <taxon>Bacillati</taxon>
        <taxon>Bacillota</taxon>
        <taxon>Bacilli</taxon>
        <taxon>Lactobacillales</taxon>
        <taxon>Streptococcaceae</taxon>
        <taxon>Streptococcus</taxon>
    </lineage>
</organism>
<reference evidence="1 2" key="1">
    <citation type="submission" date="2016-06" db="EMBL/GenBank/DDBJ databases">
        <authorList>
            <person name="Haines A.N."/>
            <person name="Council K.R."/>
        </authorList>
    </citation>
    <scope>NUCLEOTIDE SEQUENCE [LARGE SCALE GENOMIC DNA]</scope>
    <source>
        <strain evidence="1 2">SP158-29</strain>
    </source>
</reference>
<evidence type="ECO:0000313" key="1">
    <source>
        <dbReference type="EMBL" id="PCH12545.1"/>
    </source>
</evidence>
<dbReference type="EMBL" id="NSGR01000008">
    <property type="protein sequence ID" value="PCH12545.1"/>
    <property type="molecule type" value="Genomic_DNA"/>
</dbReference>
<protein>
    <submittedName>
        <fullName evidence="1">CRISPR-associated protein Csn2</fullName>
    </submittedName>
</protein>
<evidence type="ECO:0000313" key="2">
    <source>
        <dbReference type="Proteomes" id="UP000217465"/>
    </source>
</evidence>
<dbReference type="CDD" id="cd09758">
    <property type="entry name" value="Csn2"/>
    <property type="match status" value="1"/>
</dbReference>
<dbReference type="Proteomes" id="UP000217465">
    <property type="component" value="Unassembled WGS sequence"/>
</dbReference>
<dbReference type="NCBIfam" id="TIGR01866">
    <property type="entry name" value="cas_Csn2"/>
    <property type="match status" value="1"/>
</dbReference>
<dbReference type="Gene3D" id="3.40.50.11940">
    <property type="match status" value="2"/>
</dbReference>
<dbReference type="RefSeq" id="WP_096633624.1">
    <property type="nucleotide sequence ID" value="NZ_NSGR01000008.1"/>
</dbReference>
<dbReference type="AlphaFoldDB" id="A0A854WD87"/>
<accession>A0A854WD87</accession>
<dbReference type="Pfam" id="PF09711">
    <property type="entry name" value="Cas_Csn2"/>
    <property type="match status" value="1"/>
</dbReference>
<comment type="caution">
    <text evidence="1">The sequence shown here is derived from an EMBL/GenBank/DDBJ whole genome shotgun (WGS) entry which is preliminary data.</text>
</comment>
<dbReference type="InterPro" id="IPR038600">
    <property type="entry name" value="Csn2_sf"/>
</dbReference>
<name>A0A854WD87_9STRE</name>
<sequence length="222" mass="25811">MKIKLNFPILEGPILIESHTVFTVENVTVFSSLVKHFYQYSENDLLKLFDEKLKSIKETEIMLVTDILGYDINAPSLLKLIHADLENQLNEKPEVKSMVDKLAATITELIAFECLESELDLEYDEITVLELIKALGVKFETQSDTIFEKCLEILQVYKYLNKKKLLVFINTGSYLSKEEVEQLFEYISLSNQSVLFLEPRKLYDFPQYILDQDFFLMSPKVV</sequence>
<gene>
    <name evidence="1" type="primary">csn2</name>
    <name evidence="1" type="ORF">A9Y57_01264</name>
</gene>
<proteinExistence type="predicted"/>
<dbReference type="InterPro" id="IPR010146">
    <property type="entry name" value="CRISPR-assoc_prot_Csn2-typ"/>
</dbReference>